<dbReference type="AlphaFoldDB" id="A0A0E9SBW9"/>
<name>A0A0E9SBW9_ANGAN</name>
<sequence>MKYSILVQANNSLCIDMKCCLPFCVSLYKATVYLLQFVKFGKQCFRVGRTLPLCED</sequence>
<reference evidence="1" key="1">
    <citation type="submission" date="2014-11" db="EMBL/GenBank/DDBJ databases">
        <authorList>
            <person name="Amaro Gonzalez C."/>
        </authorList>
    </citation>
    <scope>NUCLEOTIDE SEQUENCE</scope>
</reference>
<proteinExistence type="predicted"/>
<accession>A0A0E9SBW9</accession>
<protein>
    <submittedName>
        <fullName evidence="1">Uncharacterized protein</fullName>
    </submittedName>
</protein>
<reference evidence="1" key="2">
    <citation type="journal article" date="2015" name="Fish Shellfish Immunol.">
        <title>Early steps in the European eel (Anguilla anguilla)-Vibrio vulnificus interaction in the gills: Role of the RtxA13 toxin.</title>
        <authorList>
            <person name="Callol A."/>
            <person name="Pajuelo D."/>
            <person name="Ebbesson L."/>
            <person name="Teles M."/>
            <person name="MacKenzie S."/>
            <person name="Amaro C."/>
        </authorList>
    </citation>
    <scope>NUCLEOTIDE SEQUENCE</scope>
</reference>
<evidence type="ECO:0000313" key="1">
    <source>
        <dbReference type="EMBL" id="JAH38879.1"/>
    </source>
</evidence>
<dbReference type="EMBL" id="GBXM01069698">
    <property type="protein sequence ID" value="JAH38879.1"/>
    <property type="molecule type" value="Transcribed_RNA"/>
</dbReference>
<organism evidence="1">
    <name type="scientific">Anguilla anguilla</name>
    <name type="common">European freshwater eel</name>
    <name type="synonym">Muraena anguilla</name>
    <dbReference type="NCBI Taxonomy" id="7936"/>
    <lineage>
        <taxon>Eukaryota</taxon>
        <taxon>Metazoa</taxon>
        <taxon>Chordata</taxon>
        <taxon>Craniata</taxon>
        <taxon>Vertebrata</taxon>
        <taxon>Euteleostomi</taxon>
        <taxon>Actinopterygii</taxon>
        <taxon>Neopterygii</taxon>
        <taxon>Teleostei</taxon>
        <taxon>Anguilliformes</taxon>
        <taxon>Anguillidae</taxon>
        <taxon>Anguilla</taxon>
    </lineage>
</organism>